<feature type="non-terminal residue" evidence="1">
    <location>
        <position position="252"/>
    </location>
</feature>
<dbReference type="SUPFAM" id="SSF69318">
    <property type="entry name" value="Integrin alpha N-terminal domain"/>
    <property type="match status" value="1"/>
</dbReference>
<dbReference type="AlphaFoldDB" id="A0A383ABI6"/>
<dbReference type="InterPro" id="IPR028994">
    <property type="entry name" value="Integrin_alpha_N"/>
</dbReference>
<evidence type="ECO:0008006" key="2">
    <source>
        <dbReference type="Google" id="ProtNLM"/>
    </source>
</evidence>
<evidence type="ECO:0000313" key="1">
    <source>
        <dbReference type="EMBL" id="SVE04960.1"/>
    </source>
</evidence>
<dbReference type="Gene3D" id="2.60.40.10">
    <property type="entry name" value="Immunoglobulins"/>
    <property type="match status" value="1"/>
</dbReference>
<dbReference type="InterPro" id="IPR013783">
    <property type="entry name" value="Ig-like_fold"/>
</dbReference>
<proteinExistence type="predicted"/>
<organism evidence="1">
    <name type="scientific">marine metagenome</name>
    <dbReference type="NCBI Taxonomy" id="408172"/>
    <lineage>
        <taxon>unclassified sequences</taxon>
        <taxon>metagenomes</taxon>
        <taxon>ecological metagenomes</taxon>
    </lineage>
</organism>
<reference evidence="1" key="1">
    <citation type="submission" date="2018-05" db="EMBL/GenBank/DDBJ databases">
        <authorList>
            <person name="Lanie J.A."/>
            <person name="Ng W.-L."/>
            <person name="Kazmierczak K.M."/>
            <person name="Andrzejewski T.M."/>
            <person name="Davidsen T.M."/>
            <person name="Wayne K.J."/>
            <person name="Tettelin H."/>
            <person name="Glass J.I."/>
            <person name="Rusch D."/>
            <person name="Podicherti R."/>
            <person name="Tsui H.-C.T."/>
            <person name="Winkler M.E."/>
        </authorList>
    </citation>
    <scope>NUCLEOTIDE SEQUENCE</scope>
</reference>
<protein>
    <recommendedName>
        <fullName evidence="2">Fibronectin type-III domain-containing protein</fullName>
    </recommendedName>
</protein>
<accession>A0A383ABI6</accession>
<dbReference type="EMBL" id="UINC01190686">
    <property type="protein sequence ID" value="SVE04960.1"/>
    <property type="molecule type" value="Genomic_DNA"/>
</dbReference>
<dbReference type="SUPFAM" id="SSF49265">
    <property type="entry name" value="Fibronectin type III"/>
    <property type="match status" value="1"/>
</dbReference>
<gene>
    <name evidence="1" type="ORF">METZ01_LOCUS457814</name>
</gene>
<dbReference type="InterPro" id="IPR036116">
    <property type="entry name" value="FN3_sf"/>
</dbReference>
<name>A0A383ABI6_9ZZZZ</name>
<sequence>GDLDLITTGWNKIDGKLVTYILENEPLGTFSLASGQIDFAVAHGTIDVIDFNLDGLKDLVIAGADSVTNYAETVHSLSAKVYVKNPVNGNYNFVKHIRGARTARFVDIDHDRIPDIIASGTTEIGNADSTFSNVYLNTHTGVNDSPDPPDALTAFAVSTRAIFTWGSGSDDIDEPAGLSYNIRIGTSPGGNQLMSSSVPYNSSNVGQKLIREFNEIPHGTYYWAVQTVDGSGNISEWSQEDTLFIARLVAST</sequence>
<feature type="non-terminal residue" evidence="1">
    <location>
        <position position="1"/>
    </location>
</feature>